<feature type="domain" description="Peptidase M24 C-terminal" evidence="6">
    <location>
        <begin position="530"/>
        <end position="589"/>
    </location>
</feature>
<reference evidence="7 8" key="1">
    <citation type="submission" date="2015-01" db="EMBL/GenBank/DDBJ databases">
        <authorList>
            <person name="Xiang T."/>
            <person name="Song Y."/>
            <person name="Huang L."/>
            <person name="Wang B."/>
            <person name="Wu P."/>
        </authorList>
    </citation>
    <scope>NUCLEOTIDE SEQUENCE [LARGE SCALE GENOMIC DNA]</scope>
    <source>
        <strain evidence="7 8">Cc12</strain>
    </source>
</reference>
<dbReference type="Pfam" id="PF00557">
    <property type="entry name" value="Peptidase_M24"/>
    <property type="match status" value="1"/>
</dbReference>
<feature type="domain" description="Peptidase M24" evidence="4">
    <location>
        <begin position="307"/>
        <end position="519"/>
    </location>
</feature>
<evidence type="ECO:0000313" key="7">
    <source>
        <dbReference type="EMBL" id="CEN38670.1"/>
    </source>
</evidence>
<dbReference type="InterPro" id="IPR033740">
    <property type="entry name" value="Pept_M24B"/>
</dbReference>
<dbReference type="GO" id="GO:0070006">
    <property type="term" value="F:metalloaminopeptidase activity"/>
    <property type="evidence" value="ECO:0007669"/>
    <property type="project" value="InterPro"/>
</dbReference>
<dbReference type="SUPFAM" id="SSF55920">
    <property type="entry name" value="Creatinase/aminopeptidase"/>
    <property type="match status" value="1"/>
</dbReference>
<dbReference type="Proteomes" id="UP000044026">
    <property type="component" value="Unassembled WGS sequence"/>
</dbReference>
<organism evidence="7 8">
    <name type="scientific">Capnocytophaga canimorsus</name>
    <dbReference type="NCBI Taxonomy" id="28188"/>
    <lineage>
        <taxon>Bacteria</taxon>
        <taxon>Pseudomonadati</taxon>
        <taxon>Bacteroidota</taxon>
        <taxon>Flavobacteriia</taxon>
        <taxon>Flavobacteriales</taxon>
        <taxon>Flavobacteriaceae</taxon>
        <taxon>Capnocytophaga</taxon>
    </lineage>
</organism>
<dbReference type="Gene3D" id="3.90.230.10">
    <property type="entry name" value="Creatinase/methionine aminopeptidase superfamily"/>
    <property type="match status" value="1"/>
</dbReference>
<dbReference type="InterPro" id="IPR029149">
    <property type="entry name" value="Creatin/AminoP/Spt16_N"/>
</dbReference>
<dbReference type="PANTHER" id="PTHR43763">
    <property type="entry name" value="XAA-PRO AMINOPEPTIDASE 1"/>
    <property type="match status" value="1"/>
</dbReference>
<evidence type="ECO:0000259" key="4">
    <source>
        <dbReference type="Pfam" id="PF00557"/>
    </source>
</evidence>
<dbReference type="FunFam" id="3.90.230.10:FF:000009">
    <property type="entry name" value="xaa-Pro aminopeptidase 2"/>
    <property type="match status" value="1"/>
</dbReference>
<dbReference type="GO" id="GO:0046872">
    <property type="term" value="F:metal ion binding"/>
    <property type="evidence" value="ECO:0007669"/>
    <property type="project" value="UniProtKB-KW"/>
</dbReference>
<evidence type="ECO:0000256" key="2">
    <source>
        <dbReference type="ARBA" id="ARBA00022723"/>
    </source>
</evidence>
<comment type="similarity">
    <text evidence="1">Belongs to the peptidase M24B family.</text>
</comment>
<dbReference type="Pfam" id="PF01321">
    <property type="entry name" value="Creatinase_N"/>
    <property type="match status" value="1"/>
</dbReference>
<evidence type="ECO:0000313" key="8">
    <source>
        <dbReference type="Proteomes" id="UP000044026"/>
    </source>
</evidence>
<evidence type="ECO:0000259" key="5">
    <source>
        <dbReference type="Pfam" id="PF01321"/>
    </source>
</evidence>
<dbReference type="CDD" id="cd01085">
    <property type="entry name" value="APP"/>
    <property type="match status" value="1"/>
</dbReference>
<dbReference type="EMBL" id="CDOE01000072">
    <property type="protein sequence ID" value="CEN38670.1"/>
    <property type="molecule type" value="Genomic_DNA"/>
</dbReference>
<evidence type="ECO:0000256" key="3">
    <source>
        <dbReference type="ARBA" id="ARBA00022801"/>
    </source>
</evidence>
<dbReference type="InterPro" id="IPR050422">
    <property type="entry name" value="X-Pro_aminopeptidase_P"/>
</dbReference>
<dbReference type="Gene3D" id="3.40.350.10">
    <property type="entry name" value="Creatinase/prolidase N-terminal domain"/>
    <property type="match status" value="2"/>
</dbReference>
<dbReference type="SUPFAM" id="SSF53092">
    <property type="entry name" value="Creatinase/prolidase N-terminal domain"/>
    <property type="match status" value="1"/>
</dbReference>
<dbReference type="InterPro" id="IPR000994">
    <property type="entry name" value="Pept_M24"/>
</dbReference>
<dbReference type="Pfam" id="PF16188">
    <property type="entry name" value="Peptidase_M24_C"/>
    <property type="match status" value="1"/>
</dbReference>
<evidence type="ECO:0000259" key="6">
    <source>
        <dbReference type="Pfam" id="PF16188"/>
    </source>
</evidence>
<keyword evidence="2" id="KW-0479">Metal-binding</keyword>
<dbReference type="GeneID" id="69580929"/>
<keyword evidence="7" id="KW-0031">Aminopeptidase</keyword>
<name>A0A0B7HHE6_9FLAO</name>
<dbReference type="Pfam" id="PF16189">
    <property type="entry name" value="Creatinase_N_2"/>
    <property type="match status" value="1"/>
</dbReference>
<accession>A0A0B7HHE6</accession>
<dbReference type="RefSeq" id="WP_042001025.1">
    <property type="nucleotide sequence ID" value="NZ_CP022382.1"/>
</dbReference>
<dbReference type="GO" id="GO:0005737">
    <property type="term" value="C:cytoplasm"/>
    <property type="evidence" value="ECO:0007669"/>
    <property type="project" value="UniProtKB-ARBA"/>
</dbReference>
<dbReference type="InterPro" id="IPR000587">
    <property type="entry name" value="Creatinase_N"/>
</dbReference>
<dbReference type="InterPro" id="IPR032416">
    <property type="entry name" value="Peptidase_M24_C"/>
</dbReference>
<protein>
    <submittedName>
        <fullName evidence="7">Aminoacylproline aminopeptidase</fullName>
        <ecNumber evidence="7">3.4.11.9</ecNumber>
    </submittedName>
</protein>
<evidence type="ECO:0000256" key="1">
    <source>
        <dbReference type="ARBA" id="ARBA00008766"/>
    </source>
</evidence>
<keyword evidence="7" id="KW-0645">Protease</keyword>
<gene>
    <name evidence="7" type="ORF">CCAN12_740009</name>
</gene>
<dbReference type="EC" id="3.4.11.9" evidence="7"/>
<dbReference type="InterPro" id="IPR036005">
    <property type="entry name" value="Creatinase/aminopeptidase-like"/>
</dbReference>
<keyword evidence="3 7" id="KW-0378">Hydrolase</keyword>
<sequence>MNTPEKLAALRKAMKQQKVDAFIVFGSDPHMSEYMPTQWQERRWISGFTGSAGWVVITQEKAGLWTDSRYFVQAPIELKNSGIELFKDSVEGTPDYMEWIGTQLPKNATVAVNALATSHLNWEKLKKSLAVKDIHLTDRPLLDDVWQNRPDEGDHSIFVHPEKWAGQSVSEKINNIRLKMKVLNTNFHLITALDEVAWTLNLRGSDVAYNPVFLGYIALSENQTFLFAKTEKITEEVASHLKKSNVEWLPYSDFFNFLSKIKGKRVLLSSNSNQAIFKSLEAENICIEAASPASLMKAVKNETELEGFRKVMVRDGVAMVKFLYWLTHQVGKETMTEYSVGQRLRAFRSEGEHFVGESFGSIVGYEGNGAIVHYSAPETASKEIFARGSILVDSGGQYLEGTTDITRTIPLGEVSQEFIDDSTLTLKGMIQLSMVKFPRGTRGVQLDAFARMPLWKNAKDYGHGTGHGVGSFMNVHEGPQNIRKDLNPQELLPGMVCSNEPGFYVESQYGIRHENLVAVVPYEKTPYGTFYQFETLTLCPFMPQGINSDLLTIEEKQWLNDYHQICKEKLEGHLQGDVKQWFLQIVKPIK</sequence>
<dbReference type="AlphaFoldDB" id="A0A0B7HHE6"/>
<proteinExistence type="inferred from homology"/>
<feature type="domain" description="Creatinase N-terminal" evidence="5">
    <location>
        <begin position="7"/>
        <end position="132"/>
    </location>
</feature>
<dbReference type="PANTHER" id="PTHR43763:SF6">
    <property type="entry name" value="XAA-PRO AMINOPEPTIDASE 1"/>
    <property type="match status" value="1"/>
</dbReference>